<organism evidence="11 12">
    <name type="scientific">Paramecium primaurelia</name>
    <dbReference type="NCBI Taxonomy" id="5886"/>
    <lineage>
        <taxon>Eukaryota</taxon>
        <taxon>Sar</taxon>
        <taxon>Alveolata</taxon>
        <taxon>Ciliophora</taxon>
        <taxon>Intramacronucleata</taxon>
        <taxon>Oligohymenophorea</taxon>
        <taxon>Peniculida</taxon>
        <taxon>Parameciidae</taxon>
        <taxon>Paramecium</taxon>
    </lineage>
</organism>
<dbReference type="OMA" id="ERMILIM"/>
<keyword evidence="7" id="KW-0067">ATP-binding</keyword>
<comment type="subcellular location">
    <subcellularLocation>
        <location evidence="1">Cytoplasm</location>
        <location evidence="1">Cytoskeleton</location>
    </subcellularLocation>
</comment>
<dbReference type="PANTHER" id="PTHR11937">
    <property type="entry name" value="ACTIN"/>
    <property type="match status" value="1"/>
</dbReference>
<dbReference type="AlphaFoldDB" id="A0A8S1JNM6"/>
<dbReference type="GO" id="GO:0005856">
    <property type="term" value="C:cytoskeleton"/>
    <property type="evidence" value="ECO:0007669"/>
    <property type="project" value="UniProtKB-SubCell"/>
</dbReference>
<evidence type="ECO:0000256" key="4">
    <source>
        <dbReference type="ARBA" id="ARBA00022490"/>
    </source>
</evidence>
<dbReference type="GO" id="GO:0016787">
    <property type="term" value="F:hydrolase activity"/>
    <property type="evidence" value="ECO:0007669"/>
    <property type="project" value="UniProtKB-KW"/>
</dbReference>
<evidence type="ECO:0000313" key="12">
    <source>
        <dbReference type="Proteomes" id="UP000688137"/>
    </source>
</evidence>
<dbReference type="FunFam" id="3.30.420.40:FF:000050">
    <property type="entry name" value="Actin, alpha skeletal muscle"/>
    <property type="match status" value="1"/>
</dbReference>
<keyword evidence="6" id="KW-0378">Hydrolase</keyword>
<gene>
    <name evidence="11" type="ORF">PPRIM_AZ9-3.1.T0050244</name>
</gene>
<dbReference type="Proteomes" id="UP000688137">
    <property type="component" value="Unassembled WGS sequence"/>
</dbReference>
<evidence type="ECO:0000256" key="1">
    <source>
        <dbReference type="ARBA" id="ARBA00004245"/>
    </source>
</evidence>
<dbReference type="EMBL" id="CAJJDM010000002">
    <property type="protein sequence ID" value="CAD8043591.1"/>
    <property type="molecule type" value="Genomic_DNA"/>
</dbReference>
<accession>A0A8S1JNM6</accession>
<evidence type="ECO:0000256" key="8">
    <source>
        <dbReference type="ARBA" id="ARBA00023212"/>
    </source>
</evidence>
<keyword evidence="4" id="KW-0963">Cytoplasm</keyword>
<evidence type="ECO:0000256" key="5">
    <source>
        <dbReference type="ARBA" id="ARBA00022741"/>
    </source>
</evidence>
<evidence type="ECO:0000313" key="11">
    <source>
        <dbReference type="EMBL" id="CAD8043591.1"/>
    </source>
</evidence>
<dbReference type="FunFam" id="3.90.640.10:FF:000007">
    <property type="entry name" value="Actin like 7B"/>
    <property type="match status" value="1"/>
</dbReference>
<dbReference type="SMART" id="SM00268">
    <property type="entry name" value="ACTIN"/>
    <property type="match status" value="1"/>
</dbReference>
<sequence>MSILYPAVVIDNGSGYCKIGRAGEDAPRSCFPTIVGRLKQKDVIGSTQKRDAYIGDEAQVKRGILNIKQPIQNGIVYCWDDMERIWHHAFYNQLRVSPEDQAIFLTEAPMNPKFNRERMILIMFETFNVPSFYVSNQAVLSLYASGRTIGLVVDSGDGVTHCVPVFEGYQMPQAITKIDLAGRACTDYLSQILNELGQSFTESNKREIVQDIKEKLCYTALDPIEEEKIYKESNAQNRPYKLPDGNILIIQNQRFRCPEILFSPQIIGLEISGIHYLSYSSIRKCDLDIRKDLYNNIVISGGTTLFPGIQERLNKEITNLLPSSIKIQVIAPPERRFSVWIGGSIQSTLSTFQPLWITRQEYDEFGPSIVNRKCF</sequence>
<proteinExistence type="inferred from homology"/>
<dbReference type="InterPro" id="IPR004000">
    <property type="entry name" value="Actin"/>
</dbReference>
<dbReference type="PROSITE" id="PS00406">
    <property type="entry name" value="ACTINS_1"/>
    <property type="match status" value="1"/>
</dbReference>
<reference evidence="11" key="1">
    <citation type="submission" date="2021-01" db="EMBL/GenBank/DDBJ databases">
        <authorList>
            <consortium name="Genoscope - CEA"/>
            <person name="William W."/>
        </authorList>
    </citation>
    <scope>NUCLEOTIDE SEQUENCE</scope>
</reference>
<keyword evidence="5" id="KW-0547">Nucleotide-binding</keyword>
<comment type="similarity">
    <text evidence="2 10">Belongs to the actin family.</text>
</comment>
<dbReference type="Pfam" id="PF00022">
    <property type="entry name" value="Actin"/>
    <property type="match status" value="1"/>
</dbReference>
<comment type="catalytic activity">
    <reaction evidence="9">
        <text>ATP + H2O = ADP + phosphate + H(+)</text>
        <dbReference type="Rhea" id="RHEA:13065"/>
        <dbReference type="ChEBI" id="CHEBI:15377"/>
        <dbReference type="ChEBI" id="CHEBI:15378"/>
        <dbReference type="ChEBI" id="CHEBI:30616"/>
        <dbReference type="ChEBI" id="CHEBI:43474"/>
        <dbReference type="ChEBI" id="CHEBI:456216"/>
    </reaction>
</comment>
<comment type="caution">
    <text evidence="11">The sequence shown here is derived from an EMBL/GenBank/DDBJ whole genome shotgun (WGS) entry which is preliminary data.</text>
</comment>
<name>A0A8S1JNM6_PARPR</name>
<dbReference type="GO" id="GO:0005524">
    <property type="term" value="F:ATP binding"/>
    <property type="evidence" value="ECO:0007669"/>
    <property type="project" value="UniProtKB-KW"/>
</dbReference>
<dbReference type="InterPro" id="IPR004001">
    <property type="entry name" value="Actin_CS"/>
</dbReference>
<keyword evidence="12" id="KW-1185">Reference proteome</keyword>
<dbReference type="FunFam" id="3.30.420.40:FF:000218">
    <property type="entry name" value="actin, alpha sarcomeric/skeletal-like"/>
    <property type="match status" value="1"/>
</dbReference>
<evidence type="ECO:0000256" key="10">
    <source>
        <dbReference type="RuleBase" id="RU000487"/>
    </source>
</evidence>
<evidence type="ECO:0000256" key="9">
    <source>
        <dbReference type="ARBA" id="ARBA00049360"/>
    </source>
</evidence>
<protein>
    <recommendedName>
        <fullName evidence="3">Actin, cytoplasmic</fullName>
    </recommendedName>
</protein>
<evidence type="ECO:0000256" key="3">
    <source>
        <dbReference type="ARBA" id="ARBA00020098"/>
    </source>
</evidence>
<evidence type="ECO:0000256" key="2">
    <source>
        <dbReference type="ARBA" id="ARBA00006752"/>
    </source>
</evidence>
<evidence type="ECO:0000256" key="7">
    <source>
        <dbReference type="ARBA" id="ARBA00022840"/>
    </source>
</evidence>
<dbReference type="PROSITE" id="PS00432">
    <property type="entry name" value="ACTINS_2"/>
    <property type="match status" value="1"/>
</dbReference>
<evidence type="ECO:0000256" key="6">
    <source>
        <dbReference type="ARBA" id="ARBA00022801"/>
    </source>
</evidence>
<keyword evidence="8" id="KW-0206">Cytoskeleton</keyword>